<evidence type="ECO:0000313" key="2">
    <source>
        <dbReference type="Proteomes" id="UP000605086"/>
    </source>
</evidence>
<dbReference type="PANTHER" id="PTHR48100">
    <property type="entry name" value="BROAD-SPECIFICITY PHOSPHATASE YOR283W-RELATED"/>
    <property type="match status" value="1"/>
</dbReference>
<dbReference type="SMART" id="SM00855">
    <property type="entry name" value="PGAM"/>
    <property type="match status" value="1"/>
</dbReference>
<accession>A0ABX2K8D6</accession>
<evidence type="ECO:0000313" key="1">
    <source>
        <dbReference type="EMBL" id="NUA99075.1"/>
    </source>
</evidence>
<dbReference type="InterPro" id="IPR050275">
    <property type="entry name" value="PGM_Phosphatase"/>
</dbReference>
<dbReference type="InterPro" id="IPR013078">
    <property type="entry name" value="His_Pase_superF_clade-1"/>
</dbReference>
<dbReference type="CDD" id="cd07067">
    <property type="entry name" value="HP_PGM_like"/>
    <property type="match status" value="1"/>
</dbReference>
<name>A0ABX2K8D6_9PROT</name>
<proteinExistence type="predicted"/>
<comment type="caution">
    <text evidence="1">The sequence shown here is derived from an EMBL/GenBank/DDBJ whole genome shotgun (WGS) entry which is preliminary data.</text>
</comment>
<gene>
    <name evidence="1" type="ORF">GBZ48_07225</name>
</gene>
<dbReference type="Gene3D" id="3.40.50.1240">
    <property type="entry name" value="Phosphoglycerate mutase-like"/>
    <property type="match status" value="1"/>
</dbReference>
<protein>
    <submittedName>
        <fullName evidence="1">Histidine phosphatase family protein</fullName>
    </submittedName>
</protein>
<keyword evidence="2" id="KW-1185">Reference proteome</keyword>
<dbReference type="Pfam" id="PF00300">
    <property type="entry name" value="His_Phos_1"/>
    <property type="match status" value="1"/>
</dbReference>
<dbReference type="Proteomes" id="UP000605086">
    <property type="component" value="Unassembled WGS sequence"/>
</dbReference>
<dbReference type="PANTHER" id="PTHR48100:SF1">
    <property type="entry name" value="HISTIDINE PHOSPHATASE FAMILY PROTEIN-RELATED"/>
    <property type="match status" value="1"/>
</dbReference>
<dbReference type="EMBL" id="WHOS01000006">
    <property type="protein sequence ID" value="NUA99075.1"/>
    <property type="molecule type" value="Genomic_DNA"/>
</dbReference>
<sequence>METILILIRHASHDRLGTVLCGRMAGVTLGETGRREAARLARSLAVHSLAAVLTSPLERAVETALPIAQTQGLAVAVMEELNELDLGAWSGMRFDALAGDPGWDLWNRARGHARPPGGETMVEAQVRIARCIEALRRRYPGRSVALVSHGDVIKAALTHALGLPLDFHSRFEISPASRSVLIAGDWGLKVQSINEVAA</sequence>
<dbReference type="SUPFAM" id="SSF53254">
    <property type="entry name" value="Phosphoglycerate mutase-like"/>
    <property type="match status" value="1"/>
</dbReference>
<reference evidence="1 2" key="1">
    <citation type="submission" date="2019-10" db="EMBL/GenBank/DDBJ databases">
        <title>Genome sequence of Azospirillum melinis.</title>
        <authorList>
            <person name="Ambrosini A."/>
            <person name="Sant'Anna F.H."/>
            <person name="Cassan F.D."/>
            <person name="Souza E.M."/>
            <person name="Passaglia L.M.P."/>
        </authorList>
    </citation>
    <scope>NUCLEOTIDE SEQUENCE [LARGE SCALE GENOMIC DNA]</scope>
    <source>
        <strain evidence="1 2">TMCY0552</strain>
    </source>
</reference>
<dbReference type="InterPro" id="IPR029033">
    <property type="entry name" value="His_PPase_superfam"/>
</dbReference>
<organism evidence="1 2">
    <name type="scientific">Azospirillum melinis</name>
    <dbReference type="NCBI Taxonomy" id="328839"/>
    <lineage>
        <taxon>Bacteria</taxon>
        <taxon>Pseudomonadati</taxon>
        <taxon>Pseudomonadota</taxon>
        <taxon>Alphaproteobacteria</taxon>
        <taxon>Rhodospirillales</taxon>
        <taxon>Azospirillaceae</taxon>
        <taxon>Azospirillum</taxon>
    </lineage>
</organism>